<dbReference type="Gene3D" id="1.10.10.10">
    <property type="entry name" value="Winged helix-like DNA-binding domain superfamily/Winged helix DNA-binding domain"/>
    <property type="match status" value="1"/>
</dbReference>
<dbReference type="PROSITE" id="PS51077">
    <property type="entry name" value="HTH_ICLR"/>
    <property type="match status" value="1"/>
</dbReference>
<dbReference type="SMART" id="SM00346">
    <property type="entry name" value="HTH_ICLR"/>
    <property type="match status" value="1"/>
</dbReference>
<dbReference type="PANTHER" id="PTHR30136">
    <property type="entry name" value="HELIX-TURN-HELIX TRANSCRIPTIONAL REGULATOR, ICLR FAMILY"/>
    <property type="match status" value="1"/>
</dbReference>
<dbReference type="AlphaFoldDB" id="A0A852TYQ3"/>
<protein>
    <submittedName>
        <fullName evidence="7">DNA-binding IclR family transcriptional regulator</fullName>
    </submittedName>
</protein>
<dbReference type="InterPro" id="IPR050707">
    <property type="entry name" value="HTH_MetabolicPath_Reg"/>
</dbReference>
<dbReference type="RefSeq" id="WP_179643793.1">
    <property type="nucleotide sequence ID" value="NZ_BAAAYY010000003.1"/>
</dbReference>
<feature type="region of interest" description="Disordered" evidence="4">
    <location>
        <begin position="258"/>
        <end position="289"/>
    </location>
</feature>
<evidence type="ECO:0000256" key="2">
    <source>
        <dbReference type="ARBA" id="ARBA00023125"/>
    </source>
</evidence>
<dbReference type="InterPro" id="IPR029016">
    <property type="entry name" value="GAF-like_dom_sf"/>
</dbReference>
<dbReference type="Gene3D" id="3.30.450.40">
    <property type="match status" value="1"/>
</dbReference>
<keyword evidence="3" id="KW-0804">Transcription</keyword>
<evidence type="ECO:0000259" key="6">
    <source>
        <dbReference type="PROSITE" id="PS51078"/>
    </source>
</evidence>
<evidence type="ECO:0000256" key="4">
    <source>
        <dbReference type="SAM" id="MobiDB-lite"/>
    </source>
</evidence>
<dbReference type="InterPro" id="IPR005471">
    <property type="entry name" value="Tscrpt_reg_IclR_N"/>
</dbReference>
<dbReference type="GO" id="GO:0045892">
    <property type="term" value="P:negative regulation of DNA-templated transcription"/>
    <property type="evidence" value="ECO:0007669"/>
    <property type="project" value="TreeGrafter"/>
</dbReference>
<dbReference type="InterPro" id="IPR036390">
    <property type="entry name" value="WH_DNA-bd_sf"/>
</dbReference>
<evidence type="ECO:0000313" key="8">
    <source>
        <dbReference type="Proteomes" id="UP000589036"/>
    </source>
</evidence>
<evidence type="ECO:0000313" key="7">
    <source>
        <dbReference type="EMBL" id="NYE47923.1"/>
    </source>
</evidence>
<organism evidence="7 8">
    <name type="scientific">Spinactinospora alkalitolerans</name>
    <dbReference type="NCBI Taxonomy" id="687207"/>
    <lineage>
        <taxon>Bacteria</taxon>
        <taxon>Bacillati</taxon>
        <taxon>Actinomycetota</taxon>
        <taxon>Actinomycetes</taxon>
        <taxon>Streptosporangiales</taxon>
        <taxon>Nocardiopsidaceae</taxon>
        <taxon>Spinactinospora</taxon>
    </lineage>
</organism>
<evidence type="ECO:0000256" key="3">
    <source>
        <dbReference type="ARBA" id="ARBA00023163"/>
    </source>
</evidence>
<sequence>MSEQRDEAATGQHSNRSVDRALRLLRMVARTDGGASASELAAATSLARPTTFRLLATLEENGLLDRVGHRYVLGGELARLGALADQRTGFVMRVRSRVELAAQRLEETVTLSVRRPTDELDVVLQESAQRVGLTVADMVGQRWPMHASATGKVVLAELDESAVRRLLGEEPPPVASRTITGHARLQAELAEVRARGYATIDDELEDGIVSGAVPVRDDAGALVATLAVVGPKHRFGLAACRDAMPELLAAAHDIAKSLGASPTDTGPAADDGGRAHPRTAAAAQGRGPR</sequence>
<dbReference type="Proteomes" id="UP000589036">
    <property type="component" value="Unassembled WGS sequence"/>
</dbReference>
<keyword evidence="1" id="KW-0805">Transcription regulation</keyword>
<keyword evidence="2 7" id="KW-0238">DNA-binding</keyword>
<evidence type="ECO:0000256" key="1">
    <source>
        <dbReference type="ARBA" id="ARBA00023015"/>
    </source>
</evidence>
<keyword evidence="8" id="KW-1185">Reference proteome</keyword>
<proteinExistence type="predicted"/>
<comment type="caution">
    <text evidence="7">The sequence shown here is derived from an EMBL/GenBank/DDBJ whole genome shotgun (WGS) entry which is preliminary data.</text>
</comment>
<gene>
    <name evidence="7" type="ORF">HDA32_003043</name>
</gene>
<dbReference type="EMBL" id="JACCCC010000001">
    <property type="protein sequence ID" value="NYE47923.1"/>
    <property type="molecule type" value="Genomic_DNA"/>
</dbReference>
<dbReference type="GO" id="GO:0003677">
    <property type="term" value="F:DNA binding"/>
    <property type="evidence" value="ECO:0007669"/>
    <property type="project" value="UniProtKB-KW"/>
</dbReference>
<name>A0A852TYQ3_9ACTN</name>
<feature type="domain" description="IclR-ED" evidence="6">
    <location>
        <begin position="76"/>
        <end position="260"/>
    </location>
</feature>
<dbReference type="SUPFAM" id="SSF55781">
    <property type="entry name" value="GAF domain-like"/>
    <property type="match status" value="1"/>
</dbReference>
<reference evidence="7 8" key="1">
    <citation type="submission" date="2020-07" db="EMBL/GenBank/DDBJ databases">
        <title>Sequencing the genomes of 1000 actinobacteria strains.</title>
        <authorList>
            <person name="Klenk H.-P."/>
        </authorList>
    </citation>
    <scope>NUCLEOTIDE SEQUENCE [LARGE SCALE GENOMIC DNA]</scope>
    <source>
        <strain evidence="7 8">CXB654</strain>
    </source>
</reference>
<dbReference type="GO" id="GO:0003700">
    <property type="term" value="F:DNA-binding transcription factor activity"/>
    <property type="evidence" value="ECO:0007669"/>
    <property type="project" value="TreeGrafter"/>
</dbReference>
<dbReference type="PANTHER" id="PTHR30136:SF35">
    <property type="entry name" value="HTH-TYPE TRANSCRIPTIONAL REGULATOR RV1719"/>
    <property type="match status" value="1"/>
</dbReference>
<dbReference type="InterPro" id="IPR014757">
    <property type="entry name" value="Tscrpt_reg_IclR_C"/>
</dbReference>
<dbReference type="PROSITE" id="PS51078">
    <property type="entry name" value="ICLR_ED"/>
    <property type="match status" value="1"/>
</dbReference>
<dbReference type="InterPro" id="IPR036388">
    <property type="entry name" value="WH-like_DNA-bd_sf"/>
</dbReference>
<accession>A0A852TYQ3</accession>
<feature type="domain" description="HTH iclR-type" evidence="5">
    <location>
        <begin position="15"/>
        <end position="75"/>
    </location>
</feature>
<dbReference type="SUPFAM" id="SSF46785">
    <property type="entry name" value="Winged helix' DNA-binding domain"/>
    <property type="match status" value="1"/>
</dbReference>
<evidence type="ECO:0000259" key="5">
    <source>
        <dbReference type="PROSITE" id="PS51077"/>
    </source>
</evidence>
<dbReference type="Pfam" id="PF09339">
    <property type="entry name" value="HTH_IclR"/>
    <property type="match status" value="1"/>
</dbReference>
<dbReference type="Pfam" id="PF01614">
    <property type="entry name" value="IclR_C"/>
    <property type="match status" value="1"/>
</dbReference>